<organism evidence="6">
    <name type="scientific">Acididesulfobacillus acetoxydans</name>
    <dbReference type="NCBI Taxonomy" id="1561005"/>
    <lineage>
        <taxon>Bacteria</taxon>
        <taxon>Bacillati</taxon>
        <taxon>Bacillota</taxon>
        <taxon>Clostridia</taxon>
        <taxon>Eubacteriales</taxon>
        <taxon>Peptococcaceae</taxon>
        <taxon>Acididesulfobacillus</taxon>
    </lineage>
</organism>
<dbReference type="PANTHER" id="PTHR37299:SF1">
    <property type="entry name" value="STAGE 0 SPORULATION PROTEIN A HOMOLOG"/>
    <property type="match status" value="1"/>
</dbReference>
<name>A0A8S0Y308_9FIRM</name>
<dbReference type="Gene3D" id="2.40.50.1020">
    <property type="entry name" value="LytTr DNA-binding domain"/>
    <property type="match status" value="1"/>
</dbReference>
<feature type="domain" description="Response regulatory" evidence="4">
    <location>
        <begin position="5"/>
        <end position="119"/>
    </location>
</feature>
<dbReference type="SUPFAM" id="SSF52172">
    <property type="entry name" value="CheY-like"/>
    <property type="match status" value="1"/>
</dbReference>
<dbReference type="EMBL" id="LR746496">
    <property type="protein sequence ID" value="CAA7601445.1"/>
    <property type="molecule type" value="Genomic_DNA"/>
</dbReference>
<dbReference type="Pfam" id="PF00072">
    <property type="entry name" value="Response_reg"/>
    <property type="match status" value="1"/>
</dbReference>
<dbReference type="AlphaFoldDB" id="A0A8S0Y308"/>
<dbReference type="EMBL" id="CDGJ01000096">
    <property type="protein sequence ID" value="CEJ08876.1"/>
    <property type="molecule type" value="Genomic_DNA"/>
</dbReference>
<gene>
    <name evidence="6" type="ORF">DEACI_2112</name>
    <name evidence="7" type="ORF">DEACI_3358</name>
</gene>
<sequence length="254" mass="29230">MKRLRALIADDEEIMGEALAQLLRQMPDIEVSGVCHDGDEALDLIGKTKPDIAFLDIRMPGLTGIEVAEILKRKEDSPAVVFVTAYDEFALKGYEVDALDYILKPFERADIERVLRKIRKHRLRRLPDVPETGFEAAPPLNAHPEKFCAYDGETMIILDSQTIRLFYAEGGEVFLLTESGERFMLKQTLQEIEQKLDDRRFFRCHRNYIVNMDFVKKITPGFNRGYLLTLQGEKSVEVPVSRAHTKALEQYIYF</sequence>
<dbReference type="PANTHER" id="PTHR37299">
    <property type="entry name" value="TRANSCRIPTIONAL REGULATOR-RELATED"/>
    <property type="match status" value="1"/>
</dbReference>
<dbReference type="InterPro" id="IPR001789">
    <property type="entry name" value="Sig_transdc_resp-reg_receiver"/>
</dbReference>
<dbReference type="Pfam" id="PF04397">
    <property type="entry name" value="LytTR"/>
    <property type="match status" value="1"/>
</dbReference>
<keyword evidence="8" id="KW-1185">Reference proteome</keyword>
<protein>
    <recommendedName>
        <fullName evidence="1">Stage 0 sporulation protein A homolog</fullName>
    </recommendedName>
</protein>
<evidence type="ECO:0000256" key="2">
    <source>
        <dbReference type="ARBA" id="ARBA00024867"/>
    </source>
</evidence>
<proteinExistence type="predicted"/>
<feature type="domain" description="HTH LytTR-type" evidence="5">
    <location>
        <begin position="147"/>
        <end position="254"/>
    </location>
</feature>
<evidence type="ECO:0000313" key="8">
    <source>
        <dbReference type="Proteomes" id="UP001071230"/>
    </source>
</evidence>
<reference evidence="6" key="2">
    <citation type="submission" date="2020-01" db="EMBL/GenBank/DDBJ databases">
        <authorList>
            <person name="Hornung B."/>
        </authorList>
    </citation>
    <scope>NUCLEOTIDE SEQUENCE</scope>
    <source>
        <strain evidence="6">PacBioINE</strain>
    </source>
</reference>
<dbReference type="SMART" id="SM00448">
    <property type="entry name" value="REC"/>
    <property type="match status" value="1"/>
</dbReference>
<dbReference type="InterPro" id="IPR011006">
    <property type="entry name" value="CheY-like_superfamily"/>
</dbReference>
<evidence type="ECO:0000313" key="7">
    <source>
        <dbReference type="EMBL" id="CEJ08876.1"/>
    </source>
</evidence>
<dbReference type="GO" id="GO:0000156">
    <property type="term" value="F:phosphorelay response regulator activity"/>
    <property type="evidence" value="ECO:0007669"/>
    <property type="project" value="InterPro"/>
</dbReference>
<dbReference type="InterPro" id="IPR046947">
    <property type="entry name" value="LytR-like"/>
</dbReference>
<accession>A0A8S0Y308</accession>
<dbReference type="GO" id="GO:0003677">
    <property type="term" value="F:DNA binding"/>
    <property type="evidence" value="ECO:0007669"/>
    <property type="project" value="InterPro"/>
</dbReference>
<evidence type="ECO:0000259" key="5">
    <source>
        <dbReference type="PROSITE" id="PS50930"/>
    </source>
</evidence>
<dbReference type="PROSITE" id="PS50930">
    <property type="entry name" value="HTH_LYTTR"/>
    <property type="match status" value="1"/>
</dbReference>
<dbReference type="Gene3D" id="3.40.50.2300">
    <property type="match status" value="1"/>
</dbReference>
<feature type="modified residue" description="4-aspartylphosphate" evidence="3">
    <location>
        <position position="56"/>
    </location>
</feature>
<evidence type="ECO:0000313" key="6">
    <source>
        <dbReference type="EMBL" id="CAA7601445.1"/>
    </source>
</evidence>
<dbReference type="InterPro" id="IPR007492">
    <property type="entry name" value="LytTR_DNA-bd_dom"/>
</dbReference>
<dbReference type="RefSeq" id="WP_240984972.1">
    <property type="nucleotide sequence ID" value="NZ_CDGJ01000096.1"/>
</dbReference>
<dbReference type="SMART" id="SM00850">
    <property type="entry name" value="LytTR"/>
    <property type="match status" value="1"/>
</dbReference>
<evidence type="ECO:0000256" key="1">
    <source>
        <dbReference type="ARBA" id="ARBA00018672"/>
    </source>
</evidence>
<reference evidence="7" key="1">
    <citation type="submission" date="2014-11" db="EMBL/GenBank/DDBJ databases">
        <authorList>
            <person name="Hornung B.V."/>
        </authorList>
    </citation>
    <scope>NUCLEOTIDE SEQUENCE</scope>
    <source>
        <strain evidence="7">INE</strain>
    </source>
</reference>
<comment type="function">
    <text evidence="2">May play the central regulatory role in sporulation. It may be an element of the effector pathway responsible for the activation of sporulation genes in response to nutritional stress. Spo0A may act in concert with spo0H (a sigma factor) to control the expression of some genes that are critical to the sporulation process.</text>
</comment>
<dbReference type="PROSITE" id="PS50110">
    <property type="entry name" value="RESPONSE_REGULATORY"/>
    <property type="match status" value="1"/>
</dbReference>
<keyword evidence="3" id="KW-0597">Phosphoprotein</keyword>
<dbReference type="KEGG" id="aacx:DEACI_2112"/>
<evidence type="ECO:0000256" key="3">
    <source>
        <dbReference type="PROSITE-ProRule" id="PRU00169"/>
    </source>
</evidence>
<dbReference type="Proteomes" id="UP000836597">
    <property type="component" value="Chromosome"/>
</dbReference>
<dbReference type="Proteomes" id="UP001071230">
    <property type="component" value="Unassembled WGS sequence"/>
</dbReference>
<evidence type="ECO:0000259" key="4">
    <source>
        <dbReference type="PROSITE" id="PS50110"/>
    </source>
</evidence>